<evidence type="ECO:0000313" key="1">
    <source>
        <dbReference type="EMBL" id="KAK8984650.1"/>
    </source>
</evidence>
<name>A0ABR2P885_9ROSI</name>
<comment type="caution">
    <text evidence="1">The sequence shown here is derived from an EMBL/GenBank/DDBJ whole genome shotgun (WGS) entry which is preliminary data.</text>
</comment>
<evidence type="ECO:0000313" key="2">
    <source>
        <dbReference type="Proteomes" id="UP001396334"/>
    </source>
</evidence>
<keyword evidence="2" id="KW-1185">Reference proteome</keyword>
<accession>A0ABR2P885</accession>
<reference evidence="1 2" key="1">
    <citation type="journal article" date="2024" name="G3 (Bethesda)">
        <title>Genome assembly of Hibiscus sabdariffa L. provides insights into metabolisms of medicinal natural products.</title>
        <authorList>
            <person name="Kim T."/>
        </authorList>
    </citation>
    <scope>NUCLEOTIDE SEQUENCE [LARGE SCALE GENOMIC DNA]</scope>
    <source>
        <strain evidence="1">TK-2024</strain>
        <tissue evidence="1">Old leaves</tissue>
    </source>
</reference>
<dbReference type="EMBL" id="JBBPBN010000076">
    <property type="protein sequence ID" value="KAK8984650.1"/>
    <property type="molecule type" value="Genomic_DNA"/>
</dbReference>
<gene>
    <name evidence="1" type="ORF">V6N11_008414</name>
</gene>
<dbReference type="Proteomes" id="UP001396334">
    <property type="component" value="Unassembled WGS sequence"/>
</dbReference>
<sequence length="138" mass="15682">MAETRYKENILKRNIHPEQGIGQAPEHKPENLIYQTIALHKWSNFCAHSRNFSPIMVLDTTETKDEHSLFAKDVDDVKLDLLMEDLCVEGAFWSGANVGNYTINIEVLTPRFVVATRPEKGKAKVETVDEDIPQNVES</sequence>
<protein>
    <submittedName>
        <fullName evidence="1">Uncharacterized protein</fullName>
    </submittedName>
</protein>
<organism evidence="1 2">
    <name type="scientific">Hibiscus sabdariffa</name>
    <name type="common">roselle</name>
    <dbReference type="NCBI Taxonomy" id="183260"/>
    <lineage>
        <taxon>Eukaryota</taxon>
        <taxon>Viridiplantae</taxon>
        <taxon>Streptophyta</taxon>
        <taxon>Embryophyta</taxon>
        <taxon>Tracheophyta</taxon>
        <taxon>Spermatophyta</taxon>
        <taxon>Magnoliopsida</taxon>
        <taxon>eudicotyledons</taxon>
        <taxon>Gunneridae</taxon>
        <taxon>Pentapetalae</taxon>
        <taxon>rosids</taxon>
        <taxon>malvids</taxon>
        <taxon>Malvales</taxon>
        <taxon>Malvaceae</taxon>
        <taxon>Malvoideae</taxon>
        <taxon>Hibiscus</taxon>
    </lineage>
</organism>
<proteinExistence type="predicted"/>